<sequence>MGCASLPPRMLPGGRSMYVNCGGPFTIYDGVTWVADTDGEGAGAPPRDSAVYGTPSNTDLPALLRTNRYSPRSMTYARRVAAASTYRLTLHWAEIFVAGPGARSMDVYVAVDGRQPVELATGLDVYAVAGNATPYALSYPPPGADAMYVKDTVAIYLQPSLYGQASENPFLSAFRVVEETPTPTPTPTAAAEADPAQIGELLREAAAIADVAVPARVAAERILADKAAAVATADEASEVALRLYTAAGGGAALAETDPLAVAYDAIIDARGDVATVATRLTGDAFRTAAASVGAEVAALDAAAAALTPRVCAYLTDGAGGGGGGGVSDAQLAALDDRVTYVELAVERLLRELADDRAAGMAVGVAVDRLVGRVVAFGMLAAEAADAVEA</sequence>
<organism evidence="1 2">
    <name type="scientific">Pyropia yezoensis</name>
    <name type="common">Susabi-nori</name>
    <name type="synonym">Porphyra yezoensis</name>
    <dbReference type="NCBI Taxonomy" id="2788"/>
    <lineage>
        <taxon>Eukaryota</taxon>
        <taxon>Rhodophyta</taxon>
        <taxon>Bangiophyceae</taxon>
        <taxon>Bangiales</taxon>
        <taxon>Bangiaceae</taxon>
        <taxon>Pyropia</taxon>
    </lineage>
</organism>
<dbReference type="Proteomes" id="UP000798662">
    <property type="component" value="Chromosome 2"/>
</dbReference>
<gene>
    <name evidence="1" type="ORF">I4F81_006667</name>
</gene>
<reference evidence="1" key="1">
    <citation type="submission" date="2019-11" db="EMBL/GenBank/DDBJ databases">
        <title>Nori genome reveals adaptations in red seaweeds to the harsh intertidal environment.</title>
        <authorList>
            <person name="Wang D."/>
            <person name="Mao Y."/>
        </authorList>
    </citation>
    <scope>NUCLEOTIDE SEQUENCE</scope>
    <source>
        <tissue evidence="1">Gametophyte</tissue>
    </source>
</reference>
<dbReference type="EMBL" id="CM020619">
    <property type="protein sequence ID" value="KAK1864117.1"/>
    <property type="molecule type" value="Genomic_DNA"/>
</dbReference>
<evidence type="ECO:0000313" key="1">
    <source>
        <dbReference type="EMBL" id="KAK1864117.1"/>
    </source>
</evidence>
<accession>A0ACC3C2T9</accession>
<evidence type="ECO:0000313" key="2">
    <source>
        <dbReference type="Proteomes" id="UP000798662"/>
    </source>
</evidence>
<comment type="caution">
    <text evidence="1">The sequence shown here is derived from an EMBL/GenBank/DDBJ whole genome shotgun (WGS) entry which is preliminary data.</text>
</comment>
<keyword evidence="2" id="KW-1185">Reference proteome</keyword>
<proteinExistence type="predicted"/>
<protein>
    <submittedName>
        <fullName evidence="1">Uncharacterized protein</fullName>
    </submittedName>
</protein>
<name>A0ACC3C2T9_PYRYE</name>